<gene>
    <name evidence="1" type="ORF">JL106_11225</name>
</gene>
<evidence type="ECO:0000313" key="1">
    <source>
        <dbReference type="EMBL" id="MBM9467854.1"/>
    </source>
</evidence>
<dbReference type="RefSeq" id="WP_205260817.1">
    <property type="nucleotide sequence ID" value="NZ_JAERWK010000014.1"/>
</dbReference>
<evidence type="ECO:0000313" key="2">
    <source>
        <dbReference type="Proteomes" id="UP000663792"/>
    </source>
</evidence>
<dbReference type="Gene3D" id="3.40.50.720">
    <property type="entry name" value="NAD(P)-binding Rossmann-like Domain"/>
    <property type="match status" value="1"/>
</dbReference>
<dbReference type="Proteomes" id="UP000663792">
    <property type="component" value="Unassembled WGS sequence"/>
</dbReference>
<name>A0A938YDI9_9ACTN</name>
<dbReference type="SUPFAM" id="SSF51735">
    <property type="entry name" value="NAD(P)-binding Rossmann-fold domains"/>
    <property type="match status" value="1"/>
</dbReference>
<dbReference type="EMBL" id="JAERWK010000014">
    <property type="protein sequence ID" value="MBM9467854.1"/>
    <property type="molecule type" value="Genomic_DNA"/>
</dbReference>
<dbReference type="AlphaFoldDB" id="A0A938YDI9"/>
<accession>A0A938YDI9</accession>
<reference evidence="1" key="1">
    <citation type="submission" date="2021-01" db="EMBL/GenBank/DDBJ databases">
        <title>YIM 132084 draft genome.</title>
        <authorList>
            <person name="An D."/>
        </authorList>
    </citation>
    <scope>NUCLEOTIDE SEQUENCE</scope>
    <source>
        <strain evidence="1">YIM 132084</strain>
    </source>
</reference>
<sequence length="325" mass="33925">MTATTATVVTTEEVAAWTGPPLYLFIGISTAGSSVHRAFPVWAPVFAPGACLRGVDLPEDADPEQFRRLLVAMRDNPAVHGAVVTSHKLRLHRAAHDLLDAADTLVHLTHEINSLDTRDGVRAFARDAESLDVVLRVPGVLHGGAPLVCIGAGGSAIALLLATRLDVPATITAGAPVPAAAARPLTILGRRQASLDEIAGVAQRCGIDQEGPDLVLATDSVSYRARLTDLPAGSVVINATGLGKTAPGSPLAGPEAFPPGIVAWDFNYRGPLTFLEQARAAGVPTEDGWDYFLAGWSCALAAITGTELTDERFADLVARSSSLRP</sequence>
<proteinExistence type="predicted"/>
<keyword evidence="2" id="KW-1185">Reference proteome</keyword>
<comment type="caution">
    <text evidence="1">The sequence shown here is derived from an EMBL/GenBank/DDBJ whole genome shotgun (WGS) entry which is preliminary data.</text>
</comment>
<protein>
    <recommendedName>
        <fullName evidence="3">Shikimate dehydrogenase</fullName>
    </recommendedName>
</protein>
<dbReference type="InterPro" id="IPR036291">
    <property type="entry name" value="NAD(P)-bd_dom_sf"/>
</dbReference>
<organism evidence="1 2">
    <name type="scientific">Nakamurella leprariae</name>
    <dbReference type="NCBI Taxonomy" id="2803911"/>
    <lineage>
        <taxon>Bacteria</taxon>
        <taxon>Bacillati</taxon>
        <taxon>Actinomycetota</taxon>
        <taxon>Actinomycetes</taxon>
        <taxon>Nakamurellales</taxon>
        <taxon>Nakamurellaceae</taxon>
        <taxon>Nakamurella</taxon>
    </lineage>
</organism>
<evidence type="ECO:0008006" key="3">
    <source>
        <dbReference type="Google" id="ProtNLM"/>
    </source>
</evidence>